<dbReference type="GO" id="GO:0005085">
    <property type="term" value="F:guanyl-nucleotide exchange factor activity"/>
    <property type="evidence" value="ECO:0007669"/>
    <property type="project" value="TreeGrafter"/>
</dbReference>
<dbReference type="GO" id="GO:1904263">
    <property type="term" value="P:positive regulation of TORC1 signaling"/>
    <property type="evidence" value="ECO:0007669"/>
    <property type="project" value="TreeGrafter"/>
</dbReference>
<dbReference type="OrthoDB" id="76862at2759"/>
<sequence length="96" mass="10338">MESQMNKVLTEVGENPEVTGVICTDQHGLCLGVKGNLSTCHAGLITSLAHCGRSLRQDETHSPVITMESEGGQILMLKSTENVSFGIMKTAPQSWH</sequence>
<dbReference type="PRINTS" id="PR02092">
    <property type="entry name" value="HEPBVIRUSXIP"/>
</dbReference>
<comment type="similarity">
    <text evidence="3">Belongs to the LAMTOR5 family.</text>
</comment>
<accession>A0A0L8IAG4</accession>
<evidence type="ECO:0000313" key="7">
    <source>
        <dbReference type="EMBL" id="KOF98481.1"/>
    </source>
</evidence>
<reference evidence="7" key="1">
    <citation type="submission" date="2015-07" db="EMBL/GenBank/DDBJ databases">
        <title>MeaNS - Measles Nucleotide Surveillance Program.</title>
        <authorList>
            <person name="Tran T."/>
            <person name="Druce J."/>
        </authorList>
    </citation>
    <scope>NUCLEOTIDE SEQUENCE</scope>
    <source>
        <strain evidence="7">UCB-OBI-ISO-001</strain>
        <tissue evidence="7">Gonad</tissue>
    </source>
</reference>
<organism evidence="7">
    <name type="scientific">Octopus bimaculoides</name>
    <name type="common">California two-spotted octopus</name>
    <dbReference type="NCBI Taxonomy" id="37653"/>
    <lineage>
        <taxon>Eukaryota</taxon>
        <taxon>Metazoa</taxon>
        <taxon>Spiralia</taxon>
        <taxon>Lophotrochozoa</taxon>
        <taxon>Mollusca</taxon>
        <taxon>Cephalopoda</taxon>
        <taxon>Coleoidea</taxon>
        <taxon>Octopodiformes</taxon>
        <taxon>Octopoda</taxon>
        <taxon>Incirrata</taxon>
        <taxon>Octopodidae</taxon>
        <taxon>Octopus</taxon>
    </lineage>
</organism>
<evidence type="ECO:0000256" key="5">
    <source>
        <dbReference type="ARBA" id="ARBA00023228"/>
    </source>
</evidence>
<dbReference type="STRING" id="37653.A0A0L8IAG4"/>
<name>A0A0L8IAG4_OCTBM</name>
<evidence type="ECO:0000256" key="6">
    <source>
        <dbReference type="ARBA" id="ARBA00032692"/>
    </source>
</evidence>
<evidence type="ECO:0000256" key="4">
    <source>
        <dbReference type="ARBA" id="ARBA00022490"/>
    </source>
</evidence>
<protein>
    <recommendedName>
        <fullName evidence="6">Late endosomal/lysosomal adaptor and MAPK and MTOR activator 5</fullName>
    </recommendedName>
</protein>
<keyword evidence="5" id="KW-0458">Lysosome</keyword>
<gene>
    <name evidence="7" type="ORF">OCBIM_22025014mg</name>
</gene>
<dbReference type="GO" id="GO:0043066">
    <property type="term" value="P:negative regulation of apoptotic process"/>
    <property type="evidence" value="ECO:0007669"/>
    <property type="project" value="InterPro"/>
</dbReference>
<dbReference type="Pfam" id="PF16672">
    <property type="entry name" value="LAMTOR5"/>
    <property type="match status" value="1"/>
</dbReference>
<proteinExistence type="inferred from homology"/>
<dbReference type="FunFam" id="3.30.450.30:FF:000005">
    <property type="entry name" value="Ragulator complex protein LAMTOR5 homolog"/>
    <property type="match status" value="1"/>
</dbReference>
<dbReference type="GO" id="GO:0071230">
    <property type="term" value="P:cellular response to amino acid stimulus"/>
    <property type="evidence" value="ECO:0007669"/>
    <property type="project" value="TreeGrafter"/>
</dbReference>
<comment type="subcellular location">
    <subcellularLocation>
        <location evidence="2">Cytoplasm</location>
    </subcellularLocation>
    <subcellularLocation>
        <location evidence="1">Lysosome</location>
    </subcellularLocation>
</comment>
<dbReference type="InterPro" id="IPR024135">
    <property type="entry name" value="LAMTOR5"/>
</dbReference>
<dbReference type="GO" id="GO:0005764">
    <property type="term" value="C:lysosome"/>
    <property type="evidence" value="ECO:0007669"/>
    <property type="project" value="UniProtKB-SubCell"/>
</dbReference>
<keyword evidence="4" id="KW-0963">Cytoplasm</keyword>
<dbReference type="PANTHER" id="PTHR13342">
    <property type="entry name" value="RAGULATOR COMPLEX PROTEIN LAMTOR5"/>
    <property type="match status" value="1"/>
</dbReference>
<dbReference type="OMA" id="MCLESDN"/>
<evidence type="ECO:0000256" key="1">
    <source>
        <dbReference type="ARBA" id="ARBA00004371"/>
    </source>
</evidence>
<dbReference type="Gene3D" id="3.30.450.30">
    <property type="entry name" value="Dynein light chain 2a, cytoplasmic"/>
    <property type="match status" value="1"/>
</dbReference>
<dbReference type="AlphaFoldDB" id="A0A0L8IAG4"/>
<evidence type="ECO:0000256" key="2">
    <source>
        <dbReference type="ARBA" id="ARBA00004496"/>
    </source>
</evidence>
<dbReference type="GO" id="GO:0071986">
    <property type="term" value="C:Ragulator complex"/>
    <property type="evidence" value="ECO:0007669"/>
    <property type="project" value="InterPro"/>
</dbReference>
<dbReference type="EMBL" id="KQ416136">
    <property type="protein sequence ID" value="KOF98481.1"/>
    <property type="molecule type" value="Genomic_DNA"/>
</dbReference>
<dbReference type="KEGG" id="obi:106877072"/>
<dbReference type="PANTHER" id="PTHR13342:SF2">
    <property type="entry name" value="RAGULATOR COMPLEX PROTEIN LAMTOR5"/>
    <property type="match status" value="1"/>
</dbReference>
<evidence type="ECO:0000256" key="3">
    <source>
        <dbReference type="ARBA" id="ARBA00007795"/>
    </source>
</evidence>